<comment type="caution">
    <text evidence="2">The sequence shown here is derived from an EMBL/GenBank/DDBJ whole genome shotgun (WGS) entry which is preliminary data.</text>
</comment>
<organism evidence="2 3">
    <name type="scientific">Rasamsonia emersonii (strain ATCC 16479 / CBS 393.64 / IMI 116815)</name>
    <dbReference type="NCBI Taxonomy" id="1408163"/>
    <lineage>
        <taxon>Eukaryota</taxon>
        <taxon>Fungi</taxon>
        <taxon>Dikarya</taxon>
        <taxon>Ascomycota</taxon>
        <taxon>Pezizomycotina</taxon>
        <taxon>Eurotiomycetes</taxon>
        <taxon>Eurotiomycetidae</taxon>
        <taxon>Eurotiales</taxon>
        <taxon>Trichocomaceae</taxon>
        <taxon>Rasamsonia</taxon>
    </lineage>
</organism>
<keyword evidence="3" id="KW-1185">Reference proteome</keyword>
<feature type="compositionally biased region" description="Basic and acidic residues" evidence="1">
    <location>
        <begin position="161"/>
        <end position="174"/>
    </location>
</feature>
<evidence type="ECO:0000313" key="2">
    <source>
        <dbReference type="EMBL" id="KKA21580.1"/>
    </source>
</evidence>
<dbReference type="EMBL" id="LASV01000179">
    <property type="protein sequence ID" value="KKA21580.1"/>
    <property type="molecule type" value="Genomic_DNA"/>
</dbReference>
<evidence type="ECO:0000256" key="1">
    <source>
        <dbReference type="SAM" id="MobiDB-lite"/>
    </source>
</evidence>
<proteinExistence type="predicted"/>
<sequence>MGIYNNDRDEEMLMTVATTDIRLPVERLGRINVVRLQRDVRLHHDLIRRDRLVAAHAVTLQVRPLARGAPAPGASAVAGEGAEFVCRFAARPPAGAEGREQLREGVLDRVLEVGQTRADDAAAGLDGAPEQRVERAPGRVLGRGALDQGVHPDDAGDADEQTQREHQHDADLARQVELQPRQQRHRHQEHPQVSNGVVAGPPPPEPRVVDAVSVDFPIPRALDGHALEDGREHETENAAHDDRHRHVTDVVEFLAGENAQVEDDEGQFGQAEN</sequence>
<dbReference type="Proteomes" id="UP000053958">
    <property type="component" value="Unassembled WGS sequence"/>
</dbReference>
<dbReference type="GeneID" id="25316715"/>
<dbReference type="AlphaFoldDB" id="A0A0F4YTY4"/>
<dbReference type="RefSeq" id="XP_013328192.1">
    <property type="nucleotide sequence ID" value="XM_013472738.1"/>
</dbReference>
<gene>
    <name evidence="2" type="ORF">T310_4367</name>
</gene>
<feature type="region of interest" description="Disordered" evidence="1">
    <location>
        <begin position="118"/>
        <end position="205"/>
    </location>
</feature>
<accession>A0A0F4YTY4</accession>
<name>A0A0F4YTY4_RASE3</name>
<protein>
    <submittedName>
        <fullName evidence="2">Uncharacterized protein</fullName>
    </submittedName>
</protein>
<reference evidence="2 3" key="1">
    <citation type="submission" date="2015-04" db="EMBL/GenBank/DDBJ databases">
        <authorList>
            <person name="Heijne W.H."/>
            <person name="Fedorova N.D."/>
            <person name="Nierman W.C."/>
            <person name="Vollebregt A.W."/>
            <person name="Zhao Z."/>
            <person name="Wu L."/>
            <person name="Kumar M."/>
            <person name="Stam H."/>
            <person name="van den Berg M.A."/>
            <person name="Pel H.J."/>
        </authorList>
    </citation>
    <scope>NUCLEOTIDE SEQUENCE [LARGE SCALE GENOMIC DNA]</scope>
    <source>
        <strain evidence="2 3">CBS 393.64</strain>
    </source>
</reference>
<evidence type="ECO:0000313" key="3">
    <source>
        <dbReference type="Proteomes" id="UP000053958"/>
    </source>
</evidence>